<evidence type="ECO:0000256" key="1">
    <source>
        <dbReference type="SAM" id="MobiDB-lite"/>
    </source>
</evidence>
<evidence type="ECO:0000313" key="2">
    <source>
        <dbReference type="EMBL" id="SFR71711.1"/>
    </source>
</evidence>
<protein>
    <submittedName>
        <fullName evidence="2">Uncharacterized protein</fullName>
    </submittedName>
</protein>
<proteinExistence type="predicted"/>
<dbReference type="Proteomes" id="UP000198877">
    <property type="component" value="Unassembled WGS sequence"/>
</dbReference>
<reference evidence="3" key="1">
    <citation type="submission" date="2016-10" db="EMBL/GenBank/DDBJ databases">
        <authorList>
            <person name="Varghese N."/>
            <person name="Submissions S."/>
        </authorList>
    </citation>
    <scope>NUCLEOTIDE SEQUENCE [LARGE SCALE GENOMIC DNA]</scope>
    <source>
        <strain evidence="3">CL127</strain>
    </source>
</reference>
<feature type="compositionally biased region" description="Polar residues" evidence="1">
    <location>
        <begin position="101"/>
        <end position="111"/>
    </location>
</feature>
<dbReference type="EMBL" id="FOYR01000004">
    <property type="protein sequence ID" value="SFR71711.1"/>
    <property type="molecule type" value="Genomic_DNA"/>
</dbReference>
<feature type="region of interest" description="Disordered" evidence="1">
    <location>
        <begin position="1"/>
        <end position="30"/>
    </location>
</feature>
<gene>
    <name evidence="2" type="ORF">SAMN04488591_3115</name>
</gene>
<name>A0A1I6IYK1_9MICO</name>
<sequence length="348" mass="38668">MSIAEPDSSLPELGLDGAGAEAELLTDEGEGGPEVFFRVCATTSEHFVSRPPRSPVNTSSTRRSHASPPRDMVAARPAATLYRRDNIPSMGRASRRKAERQPSQASRTNTDPPIAELHELMLAADRLYASVREFADAASRYFDGARLMQLPPLLASLSDVEEIRGELQDMRDARAIIQADIPVSGTSEHGIRWKTERSPRSIIWHAGHAAEGDPGYRRQLSNNREAEANFQRQQELEAATICGHGQGCRSRRVFWPGVDQQDSPACYRHLTPTASAVLADLYDSAVAKQECRGCLAAAGNPCKEEGRDIRAVDGRWPNIRSFKKRRVHQVRLSDFGRWLEDRAEMKNE</sequence>
<accession>A0A1I6IYK1</accession>
<evidence type="ECO:0000313" key="3">
    <source>
        <dbReference type="Proteomes" id="UP000198877"/>
    </source>
</evidence>
<feature type="region of interest" description="Disordered" evidence="1">
    <location>
        <begin position="46"/>
        <end position="111"/>
    </location>
</feature>
<organism evidence="2 3">
    <name type="scientific">Microbacterium azadirachtae</name>
    <dbReference type="NCBI Taxonomy" id="582680"/>
    <lineage>
        <taxon>Bacteria</taxon>
        <taxon>Bacillati</taxon>
        <taxon>Actinomycetota</taxon>
        <taxon>Actinomycetes</taxon>
        <taxon>Micrococcales</taxon>
        <taxon>Microbacteriaceae</taxon>
        <taxon>Microbacterium</taxon>
    </lineage>
</organism>
<dbReference type="AlphaFoldDB" id="A0A1I6IYK1"/>